<evidence type="ECO:0000313" key="3">
    <source>
        <dbReference type="Proteomes" id="UP000199452"/>
    </source>
</evidence>
<organism evidence="2 3">
    <name type="scientific">Williamwhitmania taraxaci</name>
    <dbReference type="NCBI Taxonomy" id="1640674"/>
    <lineage>
        <taxon>Bacteria</taxon>
        <taxon>Pseudomonadati</taxon>
        <taxon>Bacteroidota</taxon>
        <taxon>Bacteroidia</taxon>
        <taxon>Bacteroidales</taxon>
        <taxon>Williamwhitmaniaceae</taxon>
        <taxon>Williamwhitmania</taxon>
    </lineage>
</organism>
<dbReference type="EMBL" id="FMYP01000128">
    <property type="protein sequence ID" value="SDD30457.1"/>
    <property type="molecule type" value="Genomic_DNA"/>
</dbReference>
<dbReference type="RefSeq" id="WP_092441032.1">
    <property type="nucleotide sequence ID" value="NZ_FMYP01000128.1"/>
</dbReference>
<evidence type="ECO:0008006" key="4">
    <source>
        <dbReference type="Google" id="ProtNLM"/>
    </source>
</evidence>
<dbReference type="Proteomes" id="UP000199452">
    <property type="component" value="Unassembled WGS sequence"/>
</dbReference>
<evidence type="ECO:0000313" key="2">
    <source>
        <dbReference type="EMBL" id="SDD30457.1"/>
    </source>
</evidence>
<gene>
    <name evidence="2" type="ORF">SAMN05216323_11282</name>
</gene>
<reference evidence="2 3" key="1">
    <citation type="submission" date="2016-09" db="EMBL/GenBank/DDBJ databases">
        <authorList>
            <person name="Capua I."/>
            <person name="De Benedictis P."/>
            <person name="Joannis T."/>
            <person name="Lombin L.H."/>
            <person name="Cattoli G."/>
        </authorList>
    </citation>
    <scope>NUCLEOTIDE SEQUENCE [LARGE SCALE GENOMIC DNA]</scope>
    <source>
        <strain evidence="2 3">A7P-90m</strain>
    </source>
</reference>
<feature type="signal peptide" evidence="1">
    <location>
        <begin position="1"/>
        <end position="16"/>
    </location>
</feature>
<keyword evidence="1" id="KW-0732">Signal</keyword>
<accession>A0A1G6TQ05</accession>
<sequence>MKRVAALMLILTLAIAQGCYLFEEATVEIFPHERIAKYYLSNLVSAPDRDNDVSRKERAKTDLKQFLENWNNNMEEVLFDVAIDSILFKELKVIHKKLSASVVLRYKQLNNLTDTVKPGFYLLKLSADNSVVHNGTEVIIDSTNYAQWPKSTEKIILKFRNITVKNIHRQRMYIRLGKLYQENLEHKH</sequence>
<name>A0A1G6TQ05_9BACT</name>
<dbReference type="PROSITE" id="PS51257">
    <property type="entry name" value="PROKAR_LIPOPROTEIN"/>
    <property type="match status" value="1"/>
</dbReference>
<dbReference type="AlphaFoldDB" id="A0A1G6TQ05"/>
<feature type="chain" id="PRO_5011534503" description="DUF4136 domain-containing protein" evidence="1">
    <location>
        <begin position="17"/>
        <end position="188"/>
    </location>
</feature>
<protein>
    <recommendedName>
        <fullName evidence="4">DUF4136 domain-containing protein</fullName>
    </recommendedName>
</protein>
<keyword evidence="3" id="KW-1185">Reference proteome</keyword>
<evidence type="ECO:0000256" key="1">
    <source>
        <dbReference type="SAM" id="SignalP"/>
    </source>
</evidence>
<proteinExistence type="predicted"/>